<keyword evidence="8" id="KW-0732">Signal</keyword>
<dbReference type="Pfam" id="PF13620">
    <property type="entry name" value="CarboxypepD_reg"/>
    <property type="match status" value="1"/>
</dbReference>
<evidence type="ECO:0000256" key="3">
    <source>
        <dbReference type="ARBA" id="ARBA00022801"/>
    </source>
</evidence>
<evidence type="ECO:0000256" key="6">
    <source>
        <dbReference type="SAM" id="Coils"/>
    </source>
</evidence>
<feature type="active site" description="Charge relay system" evidence="5">
    <location>
        <position position="447"/>
    </location>
</feature>
<evidence type="ECO:0000256" key="5">
    <source>
        <dbReference type="PROSITE-ProRule" id="PRU01240"/>
    </source>
</evidence>
<dbReference type="InterPro" id="IPR012103">
    <property type="entry name" value="Pept_S8A_Bpr"/>
</dbReference>
<accession>A0ABU1IHA7</accession>
<dbReference type="Gene3D" id="3.40.50.200">
    <property type="entry name" value="Peptidase S8/S53 domain"/>
    <property type="match status" value="1"/>
</dbReference>
<dbReference type="InterPro" id="IPR036852">
    <property type="entry name" value="Peptidase_S8/S53_dom_sf"/>
</dbReference>
<feature type="region of interest" description="Disordered" evidence="7">
    <location>
        <begin position="31"/>
        <end position="53"/>
    </location>
</feature>
<dbReference type="InterPro" id="IPR010259">
    <property type="entry name" value="S8pro/Inhibitor_I9"/>
</dbReference>
<keyword evidence="4 5" id="KW-0720">Serine protease</keyword>
<dbReference type="EC" id="3.4.21.-" evidence="11"/>
<dbReference type="SUPFAM" id="SSF49464">
    <property type="entry name" value="Carboxypeptidase regulatory domain-like"/>
    <property type="match status" value="2"/>
</dbReference>
<dbReference type="SUPFAM" id="SSF52743">
    <property type="entry name" value="Subtilisin-like"/>
    <property type="match status" value="1"/>
</dbReference>
<evidence type="ECO:0000256" key="2">
    <source>
        <dbReference type="ARBA" id="ARBA00022670"/>
    </source>
</evidence>
<dbReference type="NCBIfam" id="NF038128">
    <property type="entry name" value="choice_anch_J"/>
    <property type="match status" value="1"/>
</dbReference>
<evidence type="ECO:0000256" key="4">
    <source>
        <dbReference type="ARBA" id="ARBA00022825"/>
    </source>
</evidence>
<evidence type="ECO:0000313" key="12">
    <source>
        <dbReference type="Proteomes" id="UP001185012"/>
    </source>
</evidence>
<gene>
    <name evidence="11" type="ORF">JOE21_000150</name>
</gene>
<dbReference type="Proteomes" id="UP001185012">
    <property type="component" value="Unassembled WGS sequence"/>
</dbReference>
<evidence type="ECO:0000259" key="10">
    <source>
        <dbReference type="Pfam" id="PF05922"/>
    </source>
</evidence>
<dbReference type="PROSITE" id="PS00138">
    <property type="entry name" value="SUBTILASE_SER"/>
    <property type="match status" value="1"/>
</dbReference>
<feature type="domain" description="Peptidase S8/S53" evidence="9">
    <location>
        <begin position="213"/>
        <end position="499"/>
    </location>
</feature>
<dbReference type="InterPro" id="IPR008969">
    <property type="entry name" value="CarboxyPept-like_regulatory"/>
</dbReference>
<evidence type="ECO:0000256" key="1">
    <source>
        <dbReference type="ARBA" id="ARBA00011073"/>
    </source>
</evidence>
<dbReference type="InterPro" id="IPR033857">
    <property type="entry name" value="Bacillopeptidase_F"/>
</dbReference>
<dbReference type="Pfam" id="PF00082">
    <property type="entry name" value="Peptidase_S8"/>
    <property type="match status" value="1"/>
</dbReference>
<keyword evidence="2 5" id="KW-0645">Protease</keyword>
<dbReference type="Gene3D" id="2.60.40.1120">
    <property type="entry name" value="Carboxypeptidase-like, regulatory domain"/>
    <property type="match status" value="2"/>
</dbReference>
<keyword evidence="12" id="KW-1185">Reference proteome</keyword>
<dbReference type="InterPro" id="IPR023828">
    <property type="entry name" value="Peptidase_S8_Ser-AS"/>
</dbReference>
<feature type="region of interest" description="Disordered" evidence="7">
    <location>
        <begin position="789"/>
        <end position="810"/>
    </location>
</feature>
<dbReference type="PROSITE" id="PS51892">
    <property type="entry name" value="SUBTILASE"/>
    <property type="match status" value="1"/>
</dbReference>
<evidence type="ECO:0000259" key="9">
    <source>
        <dbReference type="Pfam" id="PF00082"/>
    </source>
</evidence>
<comment type="similarity">
    <text evidence="1 5">Belongs to the peptidase S8 family.</text>
</comment>
<feature type="chain" id="PRO_5046355154" evidence="8">
    <location>
        <begin position="31"/>
        <end position="1439"/>
    </location>
</feature>
<dbReference type="InterPro" id="IPR013320">
    <property type="entry name" value="ConA-like_dom_sf"/>
</dbReference>
<reference evidence="11 12" key="1">
    <citation type="submission" date="2023-07" db="EMBL/GenBank/DDBJ databases">
        <title>Genomic Encyclopedia of Type Strains, Phase IV (KMG-IV): sequencing the most valuable type-strain genomes for metagenomic binning, comparative biology and taxonomic classification.</title>
        <authorList>
            <person name="Goeker M."/>
        </authorList>
    </citation>
    <scope>NUCLEOTIDE SEQUENCE [LARGE SCALE GENOMIC DNA]</scope>
    <source>
        <strain evidence="11 12">DSM 45903</strain>
    </source>
</reference>
<dbReference type="GO" id="GO:0016787">
    <property type="term" value="F:hydrolase activity"/>
    <property type="evidence" value="ECO:0007669"/>
    <property type="project" value="UniProtKB-KW"/>
</dbReference>
<name>A0ABU1IHA7_9BACL</name>
<dbReference type="PIRSF" id="PIRSF015477">
    <property type="entry name" value="Bpr"/>
    <property type="match status" value="1"/>
</dbReference>
<dbReference type="InterPro" id="IPR000209">
    <property type="entry name" value="Peptidase_S8/S53_dom"/>
</dbReference>
<dbReference type="Pfam" id="PF05922">
    <property type="entry name" value="Inhibitor_I9"/>
    <property type="match status" value="1"/>
</dbReference>
<dbReference type="Gene3D" id="2.60.40.10">
    <property type="entry name" value="Immunoglobulins"/>
    <property type="match status" value="2"/>
</dbReference>
<keyword evidence="3 5" id="KW-0378">Hydrolase</keyword>
<dbReference type="InterPro" id="IPR022398">
    <property type="entry name" value="Peptidase_S8_His-AS"/>
</dbReference>
<evidence type="ECO:0000313" key="11">
    <source>
        <dbReference type="EMBL" id="MDR6224162.1"/>
    </source>
</evidence>
<evidence type="ECO:0000256" key="8">
    <source>
        <dbReference type="SAM" id="SignalP"/>
    </source>
</evidence>
<dbReference type="Pfam" id="PF20773">
    <property type="entry name" value="InhA-like_MAM"/>
    <property type="match status" value="1"/>
</dbReference>
<dbReference type="EMBL" id="JAVDQG010000001">
    <property type="protein sequence ID" value="MDR6224162.1"/>
    <property type="molecule type" value="Genomic_DNA"/>
</dbReference>
<feature type="compositionally biased region" description="Basic and acidic residues" evidence="7">
    <location>
        <begin position="43"/>
        <end position="53"/>
    </location>
</feature>
<feature type="domain" description="Inhibitor I9" evidence="10">
    <location>
        <begin position="68"/>
        <end position="177"/>
    </location>
</feature>
<feature type="compositionally biased region" description="Basic and acidic residues" evidence="7">
    <location>
        <begin position="793"/>
        <end position="810"/>
    </location>
</feature>
<protein>
    <submittedName>
        <fullName evidence="11">Bacillopeptidase F</fullName>
        <ecNumber evidence="11">3.4.21.-</ecNumber>
    </submittedName>
</protein>
<dbReference type="Pfam" id="PF09136">
    <property type="entry name" value="Glucodextran_B"/>
    <property type="match status" value="2"/>
</dbReference>
<comment type="caution">
    <text evidence="11">The sequence shown here is derived from an EMBL/GenBank/DDBJ whole genome shotgun (WGS) entry which is preliminary data.</text>
</comment>
<organism evidence="11 12">
    <name type="scientific">Desmospora profundinema</name>
    <dbReference type="NCBI Taxonomy" id="1571184"/>
    <lineage>
        <taxon>Bacteria</taxon>
        <taxon>Bacillati</taxon>
        <taxon>Bacillota</taxon>
        <taxon>Bacilli</taxon>
        <taxon>Bacillales</taxon>
        <taxon>Thermoactinomycetaceae</taxon>
        <taxon>Desmospora</taxon>
    </lineage>
</organism>
<feature type="signal peptide" evidence="8">
    <location>
        <begin position="1"/>
        <end position="30"/>
    </location>
</feature>
<feature type="active site" description="Charge relay system" evidence="5">
    <location>
        <position position="222"/>
    </location>
</feature>
<evidence type="ECO:0000256" key="7">
    <source>
        <dbReference type="SAM" id="MobiDB-lite"/>
    </source>
</evidence>
<keyword evidence="6" id="KW-0175">Coiled coil</keyword>
<dbReference type="PANTHER" id="PTHR43399">
    <property type="entry name" value="SUBTILISIN-RELATED"/>
    <property type="match status" value="1"/>
</dbReference>
<dbReference type="Gene3D" id="2.60.120.200">
    <property type="match status" value="1"/>
</dbReference>
<sequence length="1439" mass="156646">MQVKSKSVRFLFIWTICFALLLSLALPPTAAEANGKPHTSVNEAKEVKPEDKVNKRLQKQFSEKNTVTFLVKMKEQADTEKAAQEAAKQAKKQKLTRAQSKQMKRSAVVSELRIIADETQHELKQYLQKKKKAGKVKEFQTFYVVNALAVTANETVMKDLAQFPEVEKILPNETRQIIGLEEKKGKNQPQSASIEWNVEQIGAPQVWAMGIDGSGTVVASIDSGVQWDHPALKEKYRGYDPANPNQPNHAFNWFDAVNGQAAPYDDLDHGTHVTGTMVGQEPDGSNTIGVAPGAQWIAVKAFSAAGGTDVDLLAAGEWILAPKDADGNPHPEKAPDVVNNSWGGGRGLNEWYRPMVQNWRAAEIFPEFSAGNTTLFNPGGPGSVANPANYPESFATGATDINKRLASFSLQGPSPYDEIKPEISAPGVNIRSSVSGSGYQGGWNGTSMSGPHVSATVALLKQANASLTVDELEEILLSTAEPLTDSTFPESPNNGYGHGLVDAFGAVSSVVSGLGEIRGQVVEEGEDTEPPTYEHEAPVETYNKMNLPLTVQARDNVSVTEVQLEYRYEEKWKKVTATRTAGHFRDGTYQAVIPGDHVTKPSLTYRWKIRDFGGNETVSNTYDVTVKPGITVGYTQDFESKPDGWYSFGENNSWQWGVPTSGPGQAASGENVYATNLSGNYANNANMTLMMPPVDLPEGDSFLTFQQWYNLEARYDFGHLLISTDQENWTQLLRQDGTTDGWQQTAVDLSEYAGQRIYLAFNVTTDSSIVRPGWYIDDIALTDEASEVTQTGLDKRGGKTDKSKNKHMVDPDTLLPAKQKAGQIAAPESQASGERSQIIPAALPLGAQVSVLETGRSVTTNPQDGSYRLLHPAGEFTVRAETYGYRSADQRVLVERDGTTTANFVLEPIPRGTITGTVTNERTGEPITHATIYLREDAAVQPVQTDENGRYTLEAYEGSYTLHVSAPGYYSSEAVVKVDGSGQVEQEFSLKPFIGVPGEIGYDDGTAENARAFYDAGNGWAVRMSLEEGREQAMVTAGVFRFWDTEWPVPGGTDFQVAVYDASGADGAPGKKLAGPIDATANRDGSWTTVDLSDQGVIVDDDFYIVYIQTHPNPNTPGLATDENGPHTGRSWQWVGGSWSPTPTSEGNYMIRARVDYEVTAPTITSPADGNFTNQERITVEGKASPSTNITLYNNGTEAGSAPIGDDGTFAVEISLTEGENELTAVASTERGETDPSTPVTVILDQDKPALTIDKPIDGWKTNREAVTVAGTATDAHLDWVKVNGSKAKMEEDGSYSLRILLEEGENLIEVTAADKAGNKQSRQIRVDAKFAIDPVKNLKPEEDIYLKSGESVKIQFDSEPGLKGTYIVHMPLTNLPANATELPLQEQGDGHYVGYWTATSNLKDIRGAVVEVILKDDYGNEVRKRAEGKLFINTKKKK</sequence>
<dbReference type="PANTHER" id="PTHR43399:SF4">
    <property type="entry name" value="CELL WALL-ASSOCIATED PROTEASE"/>
    <property type="match status" value="1"/>
</dbReference>
<dbReference type="PRINTS" id="PR00723">
    <property type="entry name" value="SUBTILISIN"/>
</dbReference>
<dbReference type="CDD" id="cd07481">
    <property type="entry name" value="Peptidases_S8_BacillopeptidaseF-like"/>
    <property type="match status" value="1"/>
</dbReference>
<feature type="coiled-coil region" evidence="6">
    <location>
        <begin position="73"/>
        <end position="129"/>
    </location>
</feature>
<dbReference type="InterPro" id="IPR013783">
    <property type="entry name" value="Ig-like_fold"/>
</dbReference>
<feature type="active site" description="Charge relay system" evidence="5">
    <location>
        <position position="269"/>
    </location>
</feature>
<proteinExistence type="inferred from homology"/>
<dbReference type="InterPro" id="IPR051048">
    <property type="entry name" value="Peptidase_S8/S53_subtilisin"/>
</dbReference>
<dbReference type="SUPFAM" id="SSF49899">
    <property type="entry name" value="Concanavalin A-like lectins/glucanases"/>
    <property type="match status" value="1"/>
</dbReference>
<dbReference type="InterPro" id="IPR015500">
    <property type="entry name" value="Peptidase_S8_subtilisin-rel"/>
</dbReference>
<dbReference type="PROSITE" id="PS00137">
    <property type="entry name" value="SUBTILASE_HIS"/>
    <property type="match status" value="1"/>
</dbReference>